<dbReference type="PANTHER" id="PTHR42699">
    <property type="match status" value="1"/>
</dbReference>
<dbReference type="InterPro" id="IPR015421">
    <property type="entry name" value="PyrdxlP-dep_Trfase_major"/>
</dbReference>
<keyword evidence="5" id="KW-1185">Reference proteome</keyword>
<evidence type="ECO:0000256" key="1">
    <source>
        <dbReference type="ARBA" id="ARBA00001933"/>
    </source>
</evidence>
<dbReference type="PANTHER" id="PTHR42699:SF1">
    <property type="entry name" value="CYSTATHIONINE GAMMA-SYNTHASE-RELATED"/>
    <property type="match status" value="1"/>
</dbReference>
<dbReference type="InterPro" id="IPR015422">
    <property type="entry name" value="PyrdxlP-dep_Trfase_small"/>
</dbReference>
<comment type="similarity">
    <text evidence="3">Belongs to the trans-sulfuration enzymes family.</text>
</comment>
<evidence type="ECO:0000256" key="2">
    <source>
        <dbReference type="ARBA" id="ARBA00022898"/>
    </source>
</evidence>
<accession>A0A9W9X834</accession>
<dbReference type="Gene3D" id="3.90.1150.10">
    <property type="entry name" value="Aspartate Aminotransferase, domain 1"/>
    <property type="match status" value="1"/>
</dbReference>
<dbReference type="GO" id="GO:0019346">
    <property type="term" value="P:transsulfuration"/>
    <property type="evidence" value="ECO:0007669"/>
    <property type="project" value="InterPro"/>
</dbReference>
<reference evidence="4" key="2">
    <citation type="journal article" date="2023" name="IMA Fungus">
        <title>Comparative genomic study of the Penicillium genus elucidates a diverse pangenome and 15 lateral gene transfer events.</title>
        <authorList>
            <person name="Petersen C."/>
            <person name="Sorensen T."/>
            <person name="Nielsen M.R."/>
            <person name="Sondergaard T.E."/>
            <person name="Sorensen J.L."/>
            <person name="Fitzpatrick D.A."/>
            <person name="Frisvad J.C."/>
            <person name="Nielsen K.L."/>
        </authorList>
    </citation>
    <scope>NUCLEOTIDE SEQUENCE</scope>
    <source>
        <strain evidence="4">IBT 17660</strain>
    </source>
</reference>
<evidence type="ECO:0000313" key="5">
    <source>
        <dbReference type="Proteomes" id="UP001147760"/>
    </source>
</evidence>
<dbReference type="GO" id="GO:0003962">
    <property type="term" value="F:cystathionine gamma-synthase activity"/>
    <property type="evidence" value="ECO:0007669"/>
    <property type="project" value="TreeGrafter"/>
</dbReference>
<dbReference type="InterPro" id="IPR015424">
    <property type="entry name" value="PyrdxlP-dep_Trfase"/>
</dbReference>
<gene>
    <name evidence="4" type="ORF">N7530_000410</name>
</gene>
<name>A0A9W9X834_9EURO</name>
<keyword evidence="2 3" id="KW-0663">Pyridoxal phosphate</keyword>
<sequence>MEPVILGSGPLGATNPPHVRHSISMSLPTWESVGRWGLREKWMIPLMQTCYPRFAIHKSLQQLKDAIFTRLSIPEQMDCLIFPSADASTRCIEMLTSKHPSEEIQRVVFSLARSTNTEESRWTTLFVIVYPEACARSAMFFWKIFGYGISSRHADYCLSVFPQMSSNAKNPVFQSSASSLCLEEPTQWKNSATTEKQFLKEKIATLVSSDQPGYSPVSSQDVFLFPTGMCAISAVIRALRPSQDVESEAVTYGWPYAETLHCIQECGYTKSTLLSAGSTQELDELESLLAAGRDIHVLFCEVPSNPLLRTPDLLRIHALASKFNFIVVCDETLGSFYNVDVLPYVDVVVTSLTKIFSGLCNVMGGSVVVNPHSSQYATIHSALTRIYEDIYFPLDAITMARNSANFEMRVKQCNSNSLSVASLLTSHPAVLNVNHPSLGPSRHVYDRIRRKNGGYGYLLSIVFHQPKDAVAFYDALDLCKGPSVGTEFSLAIPYSLLAHFSEQDWAEINGVDRHMVRISIGIEQEHELLGRIKKALQHTNQTERITS</sequence>
<organism evidence="4 5">
    <name type="scientific">Penicillium desertorum</name>
    <dbReference type="NCBI Taxonomy" id="1303715"/>
    <lineage>
        <taxon>Eukaryota</taxon>
        <taxon>Fungi</taxon>
        <taxon>Dikarya</taxon>
        <taxon>Ascomycota</taxon>
        <taxon>Pezizomycotina</taxon>
        <taxon>Eurotiomycetes</taxon>
        <taxon>Eurotiomycetidae</taxon>
        <taxon>Eurotiales</taxon>
        <taxon>Aspergillaceae</taxon>
        <taxon>Penicillium</taxon>
    </lineage>
</organism>
<dbReference type="InterPro" id="IPR051750">
    <property type="entry name" value="Trans-sulfuration_enzymes"/>
</dbReference>
<dbReference type="Gene3D" id="3.40.640.10">
    <property type="entry name" value="Type I PLP-dependent aspartate aminotransferase-like (Major domain)"/>
    <property type="match status" value="1"/>
</dbReference>
<comment type="cofactor">
    <cofactor evidence="1 3">
        <name>pyridoxal 5'-phosphate</name>
        <dbReference type="ChEBI" id="CHEBI:597326"/>
    </cofactor>
</comment>
<evidence type="ECO:0000256" key="3">
    <source>
        <dbReference type="RuleBase" id="RU362118"/>
    </source>
</evidence>
<reference evidence="4" key="1">
    <citation type="submission" date="2022-12" db="EMBL/GenBank/DDBJ databases">
        <authorList>
            <person name="Petersen C."/>
        </authorList>
    </citation>
    <scope>NUCLEOTIDE SEQUENCE</scope>
    <source>
        <strain evidence="4">IBT 17660</strain>
    </source>
</reference>
<evidence type="ECO:0008006" key="6">
    <source>
        <dbReference type="Google" id="ProtNLM"/>
    </source>
</evidence>
<dbReference type="EMBL" id="JAPWDO010000001">
    <property type="protein sequence ID" value="KAJ5486110.1"/>
    <property type="molecule type" value="Genomic_DNA"/>
</dbReference>
<dbReference type="SUPFAM" id="SSF53383">
    <property type="entry name" value="PLP-dependent transferases"/>
    <property type="match status" value="1"/>
</dbReference>
<dbReference type="GO" id="GO:0030170">
    <property type="term" value="F:pyridoxal phosphate binding"/>
    <property type="evidence" value="ECO:0007669"/>
    <property type="project" value="InterPro"/>
</dbReference>
<protein>
    <recommendedName>
        <fullName evidence="6">Cystathionine gamma-synthase</fullName>
    </recommendedName>
</protein>
<evidence type="ECO:0000313" key="4">
    <source>
        <dbReference type="EMBL" id="KAJ5486110.1"/>
    </source>
</evidence>
<dbReference type="Proteomes" id="UP001147760">
    <property type="component" value="Unassembled WGS sequence"/>
</dbReference>
<comment type="caution">
    <text evidence="4">The sequence shown here is derived from an EMBL/GenBank/DDBJ whole genome shotgun (WGS) entry which is preliminary data.</text>
</comment>
<dbReference type="InterPro" id="IPR000277">
    <property type="entry name" value="Cys/Met-Metab_PyrdxlP-dep_enz"/>
</dbReference>
<dbReference type="OrthoDB" id="10047078at2759"/>
<dbReference type="AlphaFoldDB" id="A0A9W9X834"/>
<proteinExistence type="inferred from homology"/>
<dbReference type="Pfam" id="PF01053">
    <property type="entry name" value="Cys_Met_Meta_PP"/>
    <property type="match status" value="1"/>
</dbReference>